<keyword evidence="9" id="KW-1185">Reference proteome</keyword>
<dbReference type="EMBL" id="JAPFFF010000005">
    <property type="protein sequence ID" value="KAK8890170.1"/>
    <property type="molecule type" value="Genomic_DNA"/>
</dbReference>
<keyword evidence="6 7" id="KW-0472">Membrane</keyword>
<dbReference type="InterPro" id="IPR004776">
    <property type="entry name" value="Mem_transp_PIN-like"/>
</dbReference>
<evidence type="ECO:0000313" key="8">
    <source>
        <dbReference type="EMBL" id="KAK8890170.1"/>
    </source>
</evidence>
<keyword evidence="2" id="KW-0813">Transport</keyword>
<evidence type="ECO:0000256" key="6">
    <source>
        <dbReference type="ARBA" id="ARBA00023136"/>
    </source>
</evidence>
<sequence>MTNYSNVIQVGLGIILMILVGFFLSKTKIIASDTFHKLNSFQFKACFIFLVASNLARRDIYSFNLMPFCIGALSLISTLLVYTIIFLFKFEDKFEVFLSTVLPAIYVNYIIIGLPIFNSIWAENDNVIVFIICLSNDIVTVPIYLVMSTLYNVYKSNREHREKGEEEEKFTLSSCFAILKSIFINPIILGYVVGVSWSLLKLPIFTFFDTILIYMSQIVFAGSCLCVGAFLAEHSLISCPIVQFICCLIGRHVIMPAFSLLFCKLLKIKGKVAKQCVVMMALPTAVASYLLTSNCGVGQGVASTMIFWTNMIFLPAIIVWMIVIDKFNVFPEDE</sequence>
<comment type="subcellular location">
    <subcellularLocation>
        <location evidence="1">Membrane</location>
        <topology evidence="1">Multi-pass membrane protein</topology>
    </subcellularLocation>
</comment>
<keyword evidence="3" id="KW-1003">Cell membrane</keyword>
<accession>A0ABR2KGA5</accession>
<feature type="transmembrane region" description="Helical" evidence="7">
    <location>
        <begin position="127"/>
        <end position="154"/>
    </location>
</feature>
<evidence type="ECO:0000313" key="9">
    <source>
        <dbReference type="Proteomes" id="UP001470230"/>
    </source>
</evidence>
<name>A0ABR2KGA5_9EUKA</name>
<feature type="transmembrane region" description="Helical" evidence="7">
    <location>
        <begin position="65"/>
        <end position="88"/>
    </location>
</feature>
<feature type="transmembrane region" description="Helical" evidence="7">
    <location>
        <begin position="175"/>
        <end position="199"/>
    </location>
</feature>
<proteinExistence type="predicted"/>
<organism evidence="8 9">
    <name type="scientific">Tritrichomonas musculus</name>
    <dbReference type="NCBI Taxonomy" id="1915356"/>
    <lineage>
        <taxon>Eukaryota</taxon>
        <taxon>Metamonada</taxon>
        <taxon>Parabasalia</taxon>
        <taxon>Tritrichomonadida</taxon>
        <taxon>Tritrichomonadidae</taxon>
        <taxon>Tritrichomonas</taxon>
    </lineage>
</organism>
<keyword evidence="5 7" id="KW-1133">Transmembrane helix</keyword>
<dbReference type="Proteomes" id="UP001470230">
    <property type="component" value="Unassembled WGS sequence"/>
</dbReference>
<feature type="transmembrane region" description="Helical" evidence="7">
    <location>
        <begin position="100"/>
        <end position="121"/>
    </location>
</feature>
<reference evidence="8 9" key="1">
    <citation type="submission" date="2024-04" db="EMBL/GenBank/DDBJ databases">
        <title>Tritrichomonas musculus Genome.</title>
        <authorList>
            <person name="Alves-Ferreira E."/>
            <person name="Grigg M."/>
            <person name="Lorenzi H."/>
            <person name="Galac M."/>
        </authorList>
    </citation>
    <scope>NUCLEOTIDE SEQUENCE [LARGE SCALE GENOMIC DNA]</scope>
    <source>
        <strain evidence="8 9">EAF2021</strain>
    </source>
</reference>
<evidence type="ECO:0000256" key="2">
    <source>
        <dbReference type="ARBA" id="ARBA00022448"/>
    </source>
</evidence>
<feature type="transmembrane region" description="Helical" evidence="7">
    <location>
        <begin position="211"/>
        <end position="232"/>
    </location>
</feature>
<protein>
    <submittedName>
        <fullName evidence="8">Intracellular auxin transport</fullName>
    </submittedName>
</protein>
<comment type="caution">
    <text evidence="8">The sequence shown here is derived from an EMBL/GenBank/DDBJ whole genome shotgun (WGS) entry which is preliminary data.</text>
</comment>
<feature type="transmembrane region" description="Helical" evidence="7">
    <location>
        <begin position="304"/>
        <end position="324"/>
    </location>
</feature>
<evidence type="ECO:0000256" key="7">
    <source>
        <dbReference type="SAM" id="Phobius"/>
    </source>
</evidence>
<evidence type="ECO:0000256" key="4">
    <source>
        <dbReference type="ARBA" id="ARBA00022692"/>
    </source>
</evidence>
<evidence type="ECO:0000256" key="3">
    <source>
        <dbReference type="ARBA" id="ARBA00022475"/>
    </source>
</evidence>
<feature type="transmembrane region" description="Helical" evidence="7">
    <location>
        <begin position="6"/>
        <end position="24"/>
    </location>
</feature>
<dbReference type="PANTHER" id="PTHR36838">
    <property type="entry name" value="AUXIN EFFLUX CARRIER FAMILY PROTEIN"/>
    <property type="match status" value="1"/>
</dbReference>
<feature type="transmembrane region" description="Helical" evidence="7">
    <location>
        <begin position="244"/>
        <end position="266"/>
    </location>
</feature>
<feature type="transmembrane region" description="Helical" evidence="7">
    <location>
        <begin position="36"/>
        <end position="53"/>
    </location>
</feature>
<dbReference type="PANTHER" id="PTHR36838:SF3">
    <property type="entry name" value="TRANSPORTER AUXIN EFFLUX CARRIER EC FAMILY"/>
    <property type="match status" value="1"/>
</dbReference>
<keyword evidence="4 7" id="KW-0812">Transmembrane</keyword>
<evidence type="ECO:0000256" key="1">
    <source>
        <dbReference type="ARBA" id="ARBA00004141"/>
    </source>
</evidence>
<gene>
    <name evidence="8" type="ORF">M9Y10_034938</name>
</gene>
<dbReference type="Pfam" id="PF03547">
    <property type="entry name" value="Mem_trans"/>
    <property type="match status" value="1"/>
</dbReference>
<feature type="transmembrane region" description="Helical" evidence="7">
    <location>
        <begin position="272"/>
        <end position="292"/>
    </location>
</feature>
<evidence type="ECO:0000256" key="5">
    <source>
        <dbReference type="ARBA" id="ARBA00022989"/>
    </source>
</evidence>